<organism evidence="2 3">
    <name type="scientific">Streptomyces noursei</name>
    <name type="common">Streptomyces albulus</name>
    <dbReference type="NCBI Taxonomy" id="1971"/>
    <lineage>
        <taxon>Bacteria</taxon>
        <taxon>Bacillati</taxon>
        <taxon>Actinomycetota</taxon>
        <taxon>Actinomycetes</taxon>
        <taxon>Kitasatosporales</taxon>
        <taxon>Streptomycetaceae</taxon>
        <taxon>Streptomyces</taxon>
    </lineage>
</organism>
<dbReference type="Pfam" id="PF04545">
    <property type="entry name" value="Sigma70_r4"/>
    <property type="match status" value="1"/>
</dbReference>
<dbReference type="InterPro" id="IPR036388">
    <property type="entry name" value="WH-like_DNA-bd_sf"/>
</dbReference>
<feature type="domain" description="RNA polymerase sigma-70 region 4" evidence="1">
    <location>
        <begin position="16"/>
        <end position="41"/>
    </location>
</feature>
<evidence type="ECO:0000259" key="1">
    <source>
        <dbReference type="Pfam" id="PF04545"/>
    </source>
</evidence>
<dbReference type="Proteomes" id="UP000288351">
    <property type="component" value="Unassembled WGS sequence"/>
</dbReference>
<dbReference type="AlphaFoldDB" id="A0A401R4H9"/>
<proteinExistence type="predicted"/>
<dbReference type="Gene3D" id="1.10.10.10">
    <property type="entry name" value="Winged helix-like DNA-binding domain superfamily/Winged helix DNA-binding domain"/>
    <property type="match status" value="1"/>
</dbReference>
<dbReference type="RefSeq" id="WP_236664400.1">
    <property type="nucleotide sequence ID" value="NZ_BHXC01000006.1"/>
</dbReference>
<accession>A0A401R4H9</accession>
<dbReference type="GO" id="GO:0003700">
    <property type="term" value="F:DNA-binding transcription factor activity"/>
    <property type="evidence" value="ECO:0007669"/>
    <property type="project" value="InterPro"/>
</dbReference>
<evidence type="ECO:0000313" key="3">
    <source>
        <dbReference type="Proteomes" id="UP000288351"/>
    </source>
</evidence>
<protein>
    <submittedName>
        <fullName evidence="2">RNA polymerase sigma factor RpoD</fullName>
    </submittedName>
</protein>
<dbReference type="InterPro" id="IPR007630">
    <property type="entry name" value="RNA_pol_sigma70_r4"/>
</dbReference>
<dbReference type="GO" id="GO:0006352">
    <property type="term" value="P:DNA-templated transcription initiation"/>
    <property type="evidence" value="ECO:0007669"/>
    <property type="project" value="InterPro"/>
</dbReference>
<evidence type="ECO:0000313" key="2">
    <source>
        <dbReference type="EMBL" id="GCB92552.1"/>
    </source>
</evidence>
<dbReference type="InterPro" id="IPR013324">
    <property type="entry name" value="RNA_pol_sigma_r3/r4-like"/>
</dbReference>
<comment type="caution">
    <text evidence="2">The sequence shown here is derived from an EMBL/GenBank/DDBJ whole genome shotgun (WGS) entry which is preliminary data.</text>
</comment>
<sequence>MRRSNGERDLEMCRLYAAGHTLQEIGETFGVTRERVRQIVSNRSDAVSAAEARSARREARAEQLTSQVSEFLVAHREGIVKLAEGGASRSDVEARFALLFPEVAAAVVREAIAEAKVLFDVDVQEFAFSTTAIESAVWYALAREQGLTSNRHGAAQEMDLDVMEEAGQALLREGVEPTVVAEILGLIHAAQELVRSGAQVGISAARYNTRRESVLEELGMESNKGAKPWPPTSQTVMKRLGEGTWAKAQVALGLTPDSRGRPEGLLLFEPRDYPAAVADFLRDAQSAGSPATFEGYASWVQVEERSGRRRPSAESVRLHYRGWTSAKRAAIADGAATPAPRTRERTGTPQAATALHHAQQEIERALVALGELRPADRSTHLERFLTSFMQEFEFRRRGWIRGVVTVDGSAVRRRLADPALRAKHRTALAQRPPAVREVLTDMYLDKLGGGDPRVTDGWVRADVQAELDSVADETILRFTVLREARNYLVHGSKEARGRLEVALEGLAAVDSTFELKQSLTARILLAWLLSNGQRRLQLLLNCVPELWRAMVVGETLLAAAP</sequence>
<dbReference type="SUPFAM" id="SSF88659">
    <property type="entry name" value="Sigma3 and sigma4 domains of RNA polymerase sigma factors"/>
    <property type="match status" value="1"/>
</dbReference>
<reference evidence="2 3" key="1">
    <citation type="journal article" date="2019" name="Microbiol. Resour. Announc.">
        <title>Draft Genome Sequence of the Most Traditional epsilon-Poly-l-Lysine Producer, Streptomyces albulus NBRC14147.</title>
        <authorList>
            <person name="Yamanaka K."/>
            <person name="Hamano Y."/>
        </authorList>
    </citation>
    <scope>NUCLEOTIDE SEQUENCE [LARGE SCALE GENOMIC DNA]</scope>
    <source>
        <strain evidence="2 3">NBRC 14147</strain>
    </source>
</reference>
<gene>
    <name evidence="2" type="primary">rpoD</name>
    <name evidence="2" type="ORF">SALB_05319</name>
</gene>
<dbReference type="EMBL" id="BHXC01000006">
    <property type="protein sequence ID" value="GCB92552.1"/>
    <property type="molecule type" value="Genomic_DNA"/>
</dbReference>
<name>A0A401R4H9_STRNR</name>